<dbReference type="CDD" id="cd00819">
    <property type="entry name" value="PEPCK_GTP"/>
    <property type="match status" value="1"/>
</dbReference>
<feature type="domain" description="Phosphoenolpyruvate carboxykinase C-terminal P-loop" evidence="12">
    <location>
        <begin position="245"/>
        <end position="596"/>
    </location>
</feature>
<gene>
    <name evidence="11" type="primary">pckG</name>
    <name evidence="14" type="ORF">GLV81_18930</name>
</gene>
<dbReference type="Gene3D" id="3.40.449.10">
    <property type="entry name" value="Phosphoenolpyruvate Carboxykinase, domain 1"/>
    <property type="match status" value="1"/>
</dbReference>
<keyword evidence="5 11" id="KW-0479">Metal-binding</keyword>
<dbReference type="PROSITE" id="PS00505">
    <property type="entry name" value="PEPCK_GTP"/>
    <property type="match status" value="1"/>
</dbReference>
<evidence type="ECO:0000256" key="10">
    <source>
        <dbReference type="ARBA" id="ARBA00023239"/>
    </source>
</evidence>
<dbReference type="FunFam" id="3.40.449.10:FF:000005">
    <property type="entry name" value="Phosphoenolpyruvate carboxykinase [GTP]"/>
    <property type="match status" value="1"/>
</dbReference>
<evidence type="ECO:0000259" key="12">
    <source>
        <dbReference type="Pfam" id="PF00821"/>
    </source>
</evidence>
<feature type="binding site" evidence="11">
    <location>
        <begin position="220"/>
        <end position="222"/>
    </location>
    <ligand>
        <name>substrate</name>
    </ligand>
</feature>
<evidence type="ECO:0000256" key="6">
    <source>
        <dbReference type="ARBA" id="ARBA00022741"/>
    </source>
</evidence>
<evidence type="ECO:0000256" key="4">
    <source>
        <dbReference type="ARBA" id="ARBA00022432"/>
    </source>
</evidence>
<evidence type="ECO:0000259" key="13">
    <source>
        <dbReference type="Pfam" id="PF17297"/>
    </source>
</evidence>
<dbReference type="InterPro" id="IPR018091">
    <property type="entry name" value="PEP_carboxykin_GTP_CS"/>
</dbReference>
<evidence type="ECO:0000256" key="2">
    <source>
        <dbReference type="ARBA" id="ARBA00005796"/>
    </source>
</evidence>
<keyword evidence="14" id="KW-0670">Pyruvate</keyword>
<dbReference type="Gene3D" id="3.90.228.20">
    <property type="match status" value="1"/>
</dbReference>
<feature type="binding site" evidence="11">
    <location>
        <position position="298"/>
    </location>
    <ligand>
        <name>Mn(2+)</name>
        <dbReference type="ChEBI" id="CHEBI:29035"/>
    </ligand>
</feature>
<feature type="domain" description="Phosphoenolpyruvate carboxykinase GTP-utilising N-terminal" evidence="13">
    <location>
        <begin position="21"/>
        <end position="240"/>
    </location>
</feature>
<dbReference type="NCBIfam" id="NF003253">
    <property type="entry name" value="PRK04210.1"/>
    <property type="match status" value="1"/>
</dbReference>
<dbReference type="GO" id="GO:0046327">
    <property type="term" value="P:glycerol biosynthetic process from pyruvate"/>
    <property type="evidence" value="ECO:0007669"/>
    <property type="project" value="TreeGrafter"/>
</dbReference>
<evidence type="ECO:0000256" key="3">
    <source>
        <dbReference type="ARBA" id="ARBA00011245"/>
    </source>
</evidence>
<evidence type="ECO:0000256" key="8">
    <source>
        <dbReference type="ARBA" id="ARBA00023134"/>
    </source>
</evidence>
<dbReference type="AlphaFoldDB" id="A0A6I6GMZ0"/>
<proteinExistence type="inferred from homology"/>
<comment type="function">
    <text evidence="11">Catalyzes the conversion of oxaloacetate (OAA) to phosphoenolpyruvate (PEP), the rate-limiting step in the metabolic pathway that produces glucose from lactate and other precursors derived from the citric acid cycle.</text>
</comment>
<evidence type="ECO:0000256" key="5">
    <source>
        <dbReference type="ARBA" id="ARBA00022723"/>
    </source>
</evidence>
<evidence type="ECO:0000256" key="9">
    <source>
        <dbReference type="ARBA" id="ARBA00023211"/>
    </source>
</evidence>
<evidence type="ECO:0000256" key="11">
    <source>
        <dbReference type="HAMAP-Rule" id="MF_00452"/>
    </source>
</evidence>
<feature type="binding site" evidence="11">
    <location>
        <position position="271"/>
    </location>
    <ligand>
        <name>substrate</name>
    </ligand>
</feature>
<keyword evidence="7 11" id="KW-0210">Decarboxylase</keyword>
<protein>
    <recommendedName>
        <fullName evidence="11">Phosphoenolpyruvate carboxykinase [GTP]</fullName>
        <shortName evidence="11">PEP carboxykinase</shortName>
        <shortName evidence="11">PEPCK</shortName>
        <ecNumber evidence="11">4.1.1.32</ecNumber>
    </recommendedName>
    <alternativeName>
        <fullName evidence="11">GTP-dependent phosphoenolpyruvate carboxykinase</fullName>
        <shortName evidence="11">GTP-PEPCK</shortName>
    </alternativeName>
</protein>
<keyword evidence="8 11" id="KW-0342">GTP-binding</keyword>
<dbReference type="PANTHER" id="PTHR11561:SF0">
    <property type="entry name" value="PHOSPHOENOLPYRUVATE CARBOXYKINASE [GTP]-RELATED"/>
    <property type="match status" value="1"/>
</dbReference>
<keyword evidence="6 11" id="KW-0547">Nucleotide-binding</keyword>
<name>A0A6I6GMZ0_9BACT</name>
<dbReference type="SUPFAM" id="SSF53795">
    <property type="entry name" value="PEP carboxykinase-like"/>
    <property type="match status" value="1"/>
</dbReference>
<dbReference type="GO" id="GO:0004613">
    <property type="term" value="F:phosphoenolpyruvate carboxykinase (GTP) activity"/>
    <property type="evidence" value="ECO:0007669"/>
    <property type="project" value="UniProtKB-UniRule"/>
</dbReference>
<dbReference type="Gene3D" id="2.170.8.10">
    <property type="entry name" value="Phosphoenolpyruvate Carboxykinase, domain 2"/>
    <property type="match status" value="1"/>
</dbReference>
<dbReference type="GO" id="GO:0005525">
    <property type="term" value="F:GTP binding"/>
    <property type="evidence" value="ECO:0007669"/>
    <property type="project" value="UniProtKB-UniRule"/>
</dbReference>
<keyword evidence="15" id="KW-1185">Reference proteome</keyword>
<dbReference type="GO" id="GO:0042594">
    <property type="term" value="P:response to starvation"/>
    <property type="evidence" value="ECO:0007669"/>
    <property type="project" value="TreeGrafter"/>
</dbReference>
<dbReference type="GO" id="GO:0005829">
    <property type="term" value="C:cytosol"/>
    <property type="evidence" value="ECO:0007669"/>
    <property type="project" value="TreeGrafter"/>
</dbReference>
<comment type="subunit">
    <text evidence="3 11">Monomer.</text>
</comment>
<dbReference type="GO" id="GO:0030145">
    <property type="term" value="F:manganese ion binding"/>
    <property type="evidence" value="ECO:0007669"/>
    <property type="project" value="UniProtKB-UniRule"/>
</dbReference>
<sequence>MFDQNDYFFSKSDPIATELQKWVEAMAYHFKPSNIHWCSGSQEEYDRLCQVMVDKGTFIKLNPEKRPNSYACFSDPSDVARVEDKTFICSRRKDDAGPTNNWMEPKEMKTILEGLTAGSMAGRTMYVIPFCMGPVGSELSRYGVQITDSEYVVVNMKLMTRMGEQVLAHMQPGNWVKCIHTVGAPLAEGQADVKWPCNPTVKYISHFPEERLIISYGSGYGGNALLGKKCFALRIASVMGHEEGWLAEHMLLLGVESPEGEKNYVAAAFPSACGKTNFAMMIPPAGLDGWKVTTVGDDIAWIHKGKDGKLYAINPEAGYFGVAPGTNEKTNPNAMASIKKDTIFTNVGVTPDGDVWWEGMTKEVPDGLIDWHGQPYDKNSGKPVAHPNARFTAPAALNPVLDEKWDDPAGVPISAFIFGGRRATTMPLVYQSFNWNFGVYLAATMGSEMTAAAFGEVGKVRRDPFAMLPFMGYHAGEYWNHWLQFGRDLPEPPRIFGVNWFRKDEQGNFAWPGFGQNLRVLKWIVNRAKGHSLGVESPIGWMPRYKDMDWNGLDFSQEEFAKIMEVDRELWKKELLGHEELFSSVYDKLPKEFFFMRELLLSSLWRSPEHWGLAPERA</sequence>
<comment type="subcellular location">
    <subcellularLocation>
        <location evidence="11">Cytoplasm</location>
    </subcellularLocation>
</comment>
<dbReference type="Proteomes" id="UP000426027">
    <property type="component" value="Chromosome"/>
</dbReference>
<evidence type="ECO:0000256" key="1">
    <source>
        <dbReference type="ARBA" id="ARBA00004742"/>
    </source>
</evidence>
<dbReference type="UniPathway" id="UPA00138"/>
<dbReference type="KEGG" id="fls:GLV81_18930"/>
<feature type="binding site" evidence="11">
    <location>
        <begin position="272"/>
        <end position="277"/>
    </location>
    <ligand>
        <name>GTP</name>
        <dbReference type="ChEBI" id="CHEBI:37565"/>
    </ligand>
</feature>
<feature type="binding site" evidence="11">
    <location>
        <begin position="388"/>
        <end position="390"/>
    </location>
    <ligand>
        <name>substrate</name>
    </ligand>
</feature>
<keyword evidence="4 11" id="KW-0312">Gluconeogenesis</keyword>
<feature type="binding site" evidence="11">
    <location>
        <position position="390"/>
    </location>
    <ligand>
        <name>GTP</name>
        <dbReference type="ChEBI" id="CHEBI:37565"/>
    </ligand>
</feature>
<dbReference type="GO" id="GO:0071333">
    <property type="term" value="P:cellular response to glucose stimulus"/>
    <property type="evidence" value="ECO:0007669"/>
    <property type="project" value="TreeGrafter"/>
</dbReference>
<dbReference type="InterPro" id="IPR013035">
    <property type="entry name" value="PEP_carboxykinase_C"/>
</dbReference>
<keyword evidence="14" id="KW-0418">Kinase</keyword>
<comment type="pathway">
    <text evidence="1 11">Carbohydrate biosynthesis; gluconeogenesis.</text>
</comment>
<dbReference type="PANTHER" id="PTHR11561">
    <property type="entry name" value="PHOSPHOENOLPYRUVATE CARBOXYKINASE"/>
    <property type="match status" value="1"/>
</dbReference>
<dbReference type="HAMAP" id="MF_00452">
    <property type="entry name" value="PEPCK_GTP"/>
    <property type="match status" value="1"/>
</dbReference>
<dbReference type="GO" id="GO:0019543">
    <property type="term" value="P:propionate catabolic process"/>
    <property type="evidence" value="ECO:0007669"/>
    <property type="project" value="TreeGrafter"/>
</dbReference>
<dbReference type="GO" id="GO:0016301">
    <property type="term" value="F:kinase activity"/>
    <property type="evidence" value="ECO:0007669"/>
    <property type="project" value="UniProtKB-KW"/>
</dbReference>
<dbReference type="GO" id="GO:0006107">
    <property type="term" value="P:oxaloacetate metabolic process"/>
    <property type="evidence" value="ECO:0007669"/>
    <property type="project" value="TreeGrafter"/>
</dbReference>
<evidence type="ECO:0000313" key="14">
    <source>
        <dbReference type="EMBL" id="QGW29915.1"/>
    </source>
</evidence>
<keyword evidence="11" id="KW-0963">Cytoplasm</keyword>
<feature type="active site" evidence="11">
    <location>
        <position position="273"/>
    </location>
</feature>
<evidence type="ECO:0000256" key="7">
    <source>
        <dbReference type="ARBA" id="ARBA00022793"/>
    </source>
</evidence>
<dbReference type="Pfam" id="PF17297">
    <property type="entry name" value="PEPCK_N"/>
    <property type="match status" value="1"/>
</dbReference>
<feature type="binding site" evidence="11">
    <location>
        <position position="229"/>
    </location>
    <ligand>
        <name>Mn(2+)</name>
        <dbReference type="ChEBI" id="CHEBI:29035"/>
    </ligand>
</feature>
<dbReference type="GO" id="GO:0006094">
    <property type="term" value="P:gluconeogenesis"/>
    <property type="evidence" value="ECO:0007669"/>
    <property type="project" value="UniProtKB-UniRule"/>
</dbReference>
<keyword evidence="9 11" id="KW-0464">Manganese</keyword>
<evidence type="ECO:0000313" key="15">
    <source>
        <dbReference type="Proteomes" id="UP000426027"/>
    </source>
</evidence>
<organism evidence="14 15">
    <name type="scientific">Phnomibacter ginsenosidimutans</name>
    <dbReference type="NCBI Taxonomy" id="2676868"/>
    <lineage>
        <taxon>Bacteria</taxon>
        <taxon>Pseudomonadati</taxon>
        <taxon>Bacteroidota</taxon>
        <taxon>Chitinophagia</taxon>
        <taxon>Chitinophagales</taxon>
        <taxon>Chitinophagaceae</taxon>
        <taxon>Phnomibacter</taxon>
    </lineage>
</organism>
<dbReference type="SUPFAM" id="SSF68923">
    <property type="entry name" value="PEP carboxykinase N-terminal domain"/>
    <property type="match status" value="1"/>
</dbReference>
<keyword evidence="10 11" id="KW-0456">Lyase</keyword>
<dbReference type="InterPro" id="IPR035077">
    <property type="entry name" value="PEP_carboxykinase_GTP_C"/>
</dbReference>
<feature type="binding site" evidence="11">
    <location>
        <position position="81"/>
    </location>
    <ligand>
        <name>substrate</name>
    </ligand>
</feature>
<dbReference type="Pfam" id="PF00821">
    <property type="entry name" value="PEPCK_GTP"/>
    <property type="match status" value="1"/>
</dbReference>
<dbReference type="RefSeq" id="WP_157480592.1">
    <property type="nucleotide sequence ID" value="NZ_CP046566.1"/>
</dbReference>
<keyword evidence="14" id="KW-0808">Transferase</keyword>
<reference evidence="14 15" key="1">
    <citation type="submission" date="2019-11" db="EMBL/GenBank/DDBJ databases">
        <authorList>
            <person name="Im W.T."/>
        </authorList>
    </citation>
    <scope>NUCLEOTIDE SEQUENCE [LARGE SCALE GENOMIC DNA]</scope>
    <source>
        <strain evidence="14 15">SB-02</strain>
    </source>
</reference>
<dbReference type="InterPro" id="IPR008210">
    <property type="entry name" value="PEP_carboxykinase_N"/>
</dbReference>
<dbReference type="EC" id="4.1.1.32" evidence="11"/>
<comment type="catalytic activity">
    <reaction evidence="11">
        <text>oxaloacetate + GTP = phosphoenolpyruvate + GDP + CO2</text>
        <dbReference type="Rhea" id="RHEA:10388"/>
        <dbReference type="ChEBI" id="CHEBI:16452"/>
        <dbReference type="ChEBI" id="CHEBI:16526"/>
        <dbReference type="ChEBI" id="CHEBI:37565"/>
        <dbReference type="ChEBI" id="CHEBI:58189"/>
        <dbReference type="ChEBI" id="CHEBI:58702"/>
        <dbReference type="EC" id="4.1.1.32"/>
    </reaction>
</comment>
<accession>A0A6I6GMZ0</accession>
<feature type="binding site" evidence="11">
    <location>
        <position position="421"/>
    </location>
    <ligand>
        <name>GTP</name>
        <dbReference type="ChEBI" id="CHEBI:37565"/>
    </ligand>
</feature>
<dbReference type="PIRSF" id="PIRSF001348">
    <property type="entry name" value="PEP_carboxykinase_GTP"/>
    <property type="match status" value="1"/>
</dbReference>
<comment type="similarity">
    <text evidence="2 11">Belongs to the phosphoenolpyruvate carboxykinase [GTP] family.</text>
</comment>
<dbReference type="InterPro" id="IPR035078">
    <property type="entry name" value="PEP_carboxykinase_GTP_N"/>
</dbReference>
<feature type="binding site" evidence="11">
    <location>
        <begin position="514"/>
        <end position="517"/>
    </location>
    <ligand>
        <name>GTP</name>
        <dbReference type="ChEBI" id="CHEBI:37565"/>
    </ligand>
</feature>
<comment type="cofactor">
    <cofactor evidence="11">
        <name>Mn(2+)</name>
        <dbReference type="ChEBI" id="CHEBI:29035"/>
    </cofactor>
    <text evidence="11">Binds 1 Mn(2+) ion per subunit.</text>
</comment>
<dbReference type="GO" id="GO:0033993">
    <property type="term" value="P:response to lipid"/>
    <property type="evidence" value="ECO:0007669"/>
    <property type="project" value="TreeGrafter"/>
</dbReference>
<feature type="binding site" evidence="11">
    <location>
        <position position="249"/>
    </location>
    <ligand>
        <name>Mn(2+)</name>
        <dbReference type="ChEBI" id="CHEBI:29035"/>
    </ligand>
</feature>
<dbReference type="InterPro" id="IPR008209">
    <property type="entry name" value="PEP_carboxykinase_GTP"/>
</dbReference>
<dbReference type="EMBL" id="CP046566">
    <property type="protein sequence ID" value="QGW29915.1"/>
    <property type="molecule type" value="Genomic_DNA"/>
</dbReference>